<reference evidence="1" key="1">
    <citation type="submission" date="2022-10" db="EMBL/GenBank/DDBJ databases">
        <title>Adaptive evolution leads to modifications in subtelomeric GC content in a zoonotic Cryptosporidium species.</title>
        <authorList>
            <person name="Li J."/>
            <person name="Feng Y."/>
            <person name="Xiao L."/>
        </authorList>
    </citation>
    <scope>NUCLEOTIDE SEQUENCE</scope>
    <source>
        <strain evidence="1">33844</strain>
    </source>
</reference>
<dbReference type="EMBL" id="JAPCXC010000104">
    <property type="protein sequence ID" value="KAJ1605240.1"/>
    <property type="molecule type" value="Genomic_DNA"/>
</dbReference>
<proteinExistence type="predicted"/>
<gene>
    <name evidence="1" type="ORF">OJ253_3250</name>
</gene>
<protein>
    <submittedName>
        <fullName evidence="1">Uncharacterized protein</fullName>
    </submittedName>
</protein>
<dbReference type="Proteomes" id="UP001067231">
    <property type="component" value="Unassembled WGS sequence"/>
</dbReference>
<dbReference type="AlphaFoldDB" id="A0A9D5HUR1"/>
<comment type="caution">
    <text evidence="1">The sequence shown here is derived from an EMBL/GenBank/DDBJ whole genome shotgun (WGS) entry which is preliminary data.</text>
</comment>
<organism evidence="1">
    <name type="scientific">Cryptosporidium canis</name>
    <dbReference type="NCBI Taxonomy" id="195482"/>
    <lineage>
        <taxon>Eukaryota</taxon>
        <taxon>Sar</taxon>
        <taxon>Alveolata</taxon>
        <taxon>Apicomplexa</taxon>
        <taxon>Conoidasida</taxon>
        <taxon>Coccidia</taxon>
        <taxon>Eucoccidiorida</taxon>
        <taxon>Eimeriorina</taxon>
        <taxon>Cryptosporidiidae</taxon>
        <taxon>Cryptosporidium</taxon>
    </lineage>
</organism>
<evidence type="ECO:0000313" key="1">
    <source>
        <dbReference type="EMBL" id="KAJ1605240.1"/>
    </source>
</evidence>
<sequence length="190" mass="21508">MQNISGGTVGPQKRVDDLPGQIRVQSIHRRLQNRLPLLPNLIDNGLRDRHLVNQTEERQSRLQNLDHVLLALRPQLVPDHEVRKAVVVHLRHGLQAQDRTHSAQVAVQTVARIVGKEEGDVLGWLVLPKRTLIILSLRSMYGWVTWLERSKGVTSCLLRFGTSSKKTLARFSSSSMLPSETIEMVIKLEL</sequence>
<name>A0A9D5HUR1_9CRYT</name>
<accession>A0A9D5HUR1</accession>